<reference evidence="1" key="2">
    <citation type="submission" date="2021-04" db="EMBL/GenBank/DDBJ databases">
        <authorList>
            <person name="Zhang T."/>
            <person name="Zhang Y."/>
            <person name="Lu D."/>
            <person name="Zuo D."/>
            <person name="Du Z."/>
        </authorList>
    </citation>
    <scope>NUCLEOTIDE SEQUENCE</scope>
    <source>
        <strain evidence="1">JR1</strain>
    </source>
</reference>
<name>A0A941F194_9BACT</name>
<sequence length="298" mass="33687">MRAIYILLATAFLMSSCEKEIAYKGKELENFMVVNSVLLPDSLLSCRVTRSNTIFDDETIKVIGDAVVEVYQNKELVEVLPYSPDGYYRSASLKPLEGHNYSFKISHKSYETITGQTKVPAKTDVIIQSAAYNENTYMSDVTLAITDLPGDDYYRLLAYVDDVIYDYDGNVIQEGYVKAFINSSDPVLNFNKVSGDESDFSDYPDNNYMVFDDALFDGETYQLRVSISHYAYGAKPLRIILQHLNEDLFLYYSSVQSHIYYDEDPFAEPVQIHSNVSNGAGIWSSAAETVMEVGEENQ</sequence>
<dbReference type="Pfam" id="PF14054">
    <property type="entry name" value="DUF4249"/>
    <property type="match status" value="1"/>
</dbReference>
<protein>
    <submittedName>
        <fullName evidence="1">DUF4249 domain-containing protein</fullName>
    </submittedName>
</protein>
<dbReference type="EMBL" id="JAGTAR010000002">
    <property type="protein sequence ID" value="MBR8534368.1"/>
    <property type="molecule type" value="Genomic_DNA"/>
</dbReference>
<accession>A0A941F194</accession>
<dbReference type="AlphaFoldDB" id="A0A941F194"/>
<reference evidence="1" key="1">
    <citation type="journal article" date="2018" name="Int. J. Syst. Evol. Microbiol.">
        <title>Carboxylicivirga sediminis sp. nov., isolated from coastal sediment.</title>
        <authorList>
            <person name="Wang F.Q."/>
            <person name="Ren L.H."/>
            <person name="Zou R.J."/>
            <person name="Sun Y.Z."/>
            <person name="Liu X.J."/>
            <person name="Jiang F."/>
            <person name="Liu L.J."/>
        </authorList>
    </citation>
    <scope>NUCLEOTIDE SEQUENCE</scope>
    <source>
        <strain evidence="1">JR1</strain>
    </source>
</reference>
<dbReference type="PROSITE" id="PS51257">
    <property type="entry name" value="PROKAR_LIPOPROTEIN"/>
    <property type="match status" value="1"/>
</dbReference>
<organism evidence="1 2">
    <name type="scientific">Carboxylicivirga sediminis</name>
    <dbReference type="NCBI Taxonomy" id="2006564"/>
    <lineage>
        <taxon>Bacteria</taxon>
        <taxon>Pseudomonadati</taxon>
        <taxon>Bacteroidota</taxon>
        <taxon>Bacteroidia</taxon>
        <taxon>Marinilabiliales</taxon>
        <taxon>Marinilabiliaceae</taxon>
        <taxon>Carboxylicivirga</taxon>
    </lineage>
</organism>
<dbReference type="RefSeq" id="WP_212188273.1">
    <property type="nucleotide sequence ID" value="NZ_JAGTAR010000002.1"/>
</dbReference>
<dbReference type="InterPro" id="IPR025345">
    <property type="entry name" value="DUF4249"/>
</dbReference>
<evidence type="ECO:0000313" key="1">
    <source>
        <dbReference type="EMBL" id="MBR8534368.1"/>
    </source>
</evidence>
<dbReference type="Proteomes" id="UP000679220">
    <property type="component" value="Unassembled WGS sequence"/>
</dbReference>
<keyword evidence="2" id="KW-1185">Reference proteome</keyword>
<comment type="caution">
    <text evidence="1">The sequence shown here is derived from an EMBL/GenBank/DDBJ whole genome shotgun (WGS) entry which is preliminary data.</text>
</comment>
<gene>
    <name evidence="1" type="ORF">KDU71_02265</name>
</gene>
<proteinExistence type="predicted"/>
<evidence type="ECO:0000313" key="2">
    <source>
        <dbReference type="Proteomes" id="UP000679220"/>
    </source>
</evidence>